<keyword evidence="7" id="KW-1133">Transmembrane helix</keyword>
<keyword evidence="5" id="KW-0812">Transmembrane</keyword>
<keyword evidence="2" id="KW-0813">Transport</keyword>
<dbReference type="Gene3D" id="3.30.1360.100">
    <property type="entry name" value="General secretion pathway protein M, EpsM"/>
    <property type="match status" value="1"/>
</dbReference>
<reference evidence="9" key="1">
    <citation type="journal article" date="2015" name="Nature">
        <title>Complex archaea that bridge the gap between prokaryotes and eukaryotes.</title>
        <authorList>
            <person name="Spang A."/>
            <person name="Saw J.H."/>
            <person name="Jorgensen S.L."/>
            <person name="Zaremba-Niedzwiedzka K."/>
            <person name="Martijn J."/>
            <person name="Lind A.E."/>
            <person name="van Eijk R."/>
            <person name="Schleper C."/>
            <person name="Guy L."/>
            <person name="Ettema T.J."/>
        </authorList>
    </citation>
    <scope>NUCLEOTIDE SEQUENCE</scope>
</reference>
<dbReference type="Pfam" id="PF04612">
    <property type="entry name" value="T2SSM"/>
    <property type="match status" value="1"/>
</dbReference>
<dbReference type="InterPro" id="IPR007690">
    <property type="entry name" value="T2SS_GspM"/>
</dbReference>
<name>A0A0F9B315_9ZZZZ</name>
<proteinExistence type="predicted"/>
<organism evidence="9">
    <name type="scientific">marine sediment metagenome</name>
    <dbReference type="NCBI Taxonomy" id="412755"/>
    <lineage>
        <taxon>unclassified sequences</taxon>
        <taxon>metagenomes</taxon>
        <taxon>ecological metagenomes</taxon>
    </lineage>
</organism>
<accession>A0A0F9B315</accession>
<feature type="non-terminal residue" evidence="9">
    <location>
        <position position="1"/>
    </location>
</feature>
<dbReference type="GO" id="GO:0005886">
    <property type="term" value="C:plasma membrane"/>
    <property type="evidence" value="ECO:0007669"/>
    <property type="project" value="UniProtKB-SubCell"/>
</dbReference>
<evidence type="ECO:0008006" key="10">
    <source>
        <dbReference type="Google" id="ProtNLM"/>
    </source>
</evidence>
<dbReference type="EMBL" id="LAZR01051505">
    <property type="protein sequence ID" value="KKK85009.1"/>
    <property type="molecule type" value="Genomic_DNA"/>
</dbReference>
<evidence type="ECO:0000256" key="7">
    <source>
        <dbReference type="ARBA" id="ARBA00022989"/>
    </source>
</evidence>
<keyword evidence="8" id="KW-0472">Membrane</keyword>
<evidence type="ECO:0000256" key="6">
    <source>
        <dbReference type="ARBA" id="ARBA00022927"/>
    </source>
</evidence>
<evidence type="ECO:0000256" key="2">
    <source>
        <dbReference type="ARBA" id="ARBA00022448"/>
    </source>
</evidence>
<evidence type="ECO:0000256" key="1">
    <source>
        <dbReference type="ARBA" id="ARBA00004377"/>
    </source>
</evidence>
<comment type="subcellular location">
    <subcellularLocation>
        <location evidence="1">Cell inner membrane</location>
        <topology evidence="1">Single-pass membrane protein</topology>
    </subcellularLocation>
</comment>
<keyword evidence="4" id="KW-0997">Cell inner membrane</keyword>
<comment type="caution">
    <text evidence="9">The sequence shown here is derived from an EMBL/GenBank/DDBJ whole genome shotgun (WGS) entry which is preliminary data.</text>
</comment>
<dbReference type="GO" id="GO:0015628">
    <property type="term" value="P:protein secretion by the type II secretion system"/>
    <property type="evidence" value="ECO:0007669"/>
    <property type="project" value="InterPro"/>
</dbReference>
<evidence type="ECO:0000313" key="9">
    <source>
        <dbReference type="EMBL" id="KKK85009.1"/>
    </source>
</evidence>
<evidence type="ECO:0000256" key="4">
    <source>
        <dbReference type="ARBA" id="ARBA00022519"/>
    </source>
</evidence>
<keyword evidence="3" id="KW-1003">Cell membrane</keyword>
<dbReference type="AlphaFoldDB" id="A0A0F9B315"/>
<dbReference type="InterPro" id="IPR023229">
    <property type="entry name" value="T2SS_M_periplasmic_sf"/>
</dbReference>
<sequence>EPDGQRLSVVLADAGYDTLVTWLAELQAREGLGVVSAEIDRRIEPGRVSARLVLEDM</sequence>
<protein>
    <recommendedName>
        <fullName evidence="10">Type II secretion system protein M</fullName>
    </recommendedName>
</protein>
<dbReference type="SUPFAM" id="SSF103054">
    <property type="entry name" value="General secretion pathway protein M, EpsM"/>
    <property type="match status" value="1"/>
</dbReference>
<dbReference type="GO" id="GO:0015627">
    <property type="term" value="C:type II protein secretion system complex"/>
    <property type="evidence" value="ECO:0007669"/>
    <property type="project" value="InterPro"/>
</dbReference>
<gene>
    <name evidence="9" type="ORF">LCGC14_2777630</name>
</gene>
<evidence type="ECO:0000256" key="5">
    <source>
        <dbReference type="ARBA" id="ARBA00022692"/>
    </source>
</evidence>
<evidence type="ECO:0000256" key="8">
    <source>
        <dbReference type="ARBA" id="ARBA00023136"/>
    </source>
</evidence>
<keyword evidence="6" id="KW-0653">Protein transport</keyword>
<evidence type="ECO:0000256" key="3">
    <source>
        <dbReference type="ARBA" id="ARBA00022475"/>
    </source>
</evidence>